<dbReference type="AlphaFoldDB" id="A0A2U1MD08"/>
<evidence type="ECO:0000256" key="2">
    <source>
        <dbReference type="ARBA" id="ARBA00022527"/>
    </source>
</evidence>
<protein>
    <submittedName>
        <fullName evidence="9">Wall-associated kinase family protein</fullName>
    </submittedName>
</protein>
<dbReference type="Proteomes" id="UP000245207">
    <property type="component" value="Unassembled WGS sequence"/>
</dbReference>
<evidence type="ECO:0000256" key="5">
    <source>
        <dbReference type="ARBA" id="ARBA00023157"/>
    </source>
</evidence>
<sequence length="320" mass="34918">MPGCKDTCGNNVTIPYPFGIGAKCSINEWYTVHCNSSKPYLSALNHLEVLGIDLGNQIVTVNMQKFSDCSQVINSVDLGSSSPFLYSKSHNKFVYEGSCGNAFMMDNHGSVLTGCSTTCNNDTNTTVIIDTNKCNGINCCQTTIPSYLKSYRMIFKGLESKLGGDNGGCGSAFLVNQDLYDEYSISRQSSAGEGSSYVLTSLLWTLPDRDKDQLTCCGGYTPSRRNINLGNGTSVDTWKCQYVNEFAGNPYLVDRCAARDDLYESTEESARCKNRGGHCSNERIYDIDDSSYKDNLICFGANESKTPLGVILGKVSSLCL</sequence>
<keyword evidence="9" id="KW-0418">Kinase</keyword>
<dbReference type="GO" id="GO:0004674">
    <property type="term" value="F:protein serine/threonine kinase activity"/>
    <property type="evidence" value="ECO:0007669"/>
    <property type="project" value="UniProtKB-KW"/>
</dbReference>
<dbReference type="Pfam" id="PF08488">
    <property type="entry name" value="WAK"/>
    <property type="match status" value="1"/>
</dbReference>
<evidence type="ECO:0000256" key="3">
    <source>
        <dbReference type="ARBA" id="ARBA00022679"/>
    </source>
</evidence>
<evidence type="ECO:0000259" key="8">
    <source>
        <dbReference type="Pfam" id="PF13947"/>
    </source>
</evidence>
<evidence type="ECO:0000256" key="1">
    <source>
        <dbReference type="ARBA" id="ARBA00004479"/>
    </source>
</evidence>
<dbReference type="OrthoDB" id="4062651at2759"/>
<dbReference type="InterPro" id="IPR013695">
    <property type="entry name" value="WAK"/>
</dbReference>
<dbReference type="EMBL" id="PKPP01005704">
    <property type="protein sequence ID" value="PWA59153.1"/>
    <property type="molecule type" value="Genomic_DNA"/>
</dbReference>
<keyword evidence="6" id="KW-0325">Glycoprotein</keyword>
<dbReference type="PANTHER" id="PTHR33491">
    <property type="entry name" value="OSJNBA0016N04.9 PROTEIN"/>
    <property type="match status" value="1"/>
</dbReference>
<dbReference type="Pfam" id="PF13947">
    <property type="entry name" value="GUB_WAK_bind"/>
    <property type="match status" value="1"/>
</dbReference>
<evidence type="ECO:0000313" key="9">
    <source>
        <dbReference type="EMBL" id="PWA59153.1"/>
    </source>
</evidence>
<keyword evidence="3" id="KW-0808">Transferase</keyword>
<evidence type="ECO:0000313" key="10">
    <source>
        <dbReference type="Proteomes" id="UP000245207"/>
    </source>
</evidence>
<evidence type="ECO:0000259" key="7">
    <source>
        <dbReference type="Pfam" id="PF08488"/>
    </source>
</evidence>
<name>A0A2U1MD08_ARTAN</name>
<reference evidence="9 10" key="1">
    <citation type="journal article" date="2018" name="Mol. Plant">
        <title>The genome of Artemisia annua provides insight into the evolution of Asteraceae family and artemisinin biosynthesis.</title>
        <authorList>
            <person name="Shen Q."/>
            <person name="Zhang L."/>
            <person name="Liao Z."/>
            <person name="Wang S."/>
            <person name="Yan T."/>
            <person name="Shi P."/>
            <person name="Liu M."/>
            <person name="Fu X."/>
            <person name="Pan Q."/>
            <person name="Wang Y."/>
            <person name="Lv Z."/>
            <person name="Lu X."/>
            <person name="Zhang F."/>
            <person name="Jiang W."/>
            <person name="Ma Y."/>
            <person name="Chen M."/>
            <person name="Hao X."/>
            <person name="Li L."/>
            <person name="Tang Y."/>
            <person name="Lv G."/>
            <person name="Zhou Y."/>
            <person name="Sun X."/>
            <person name="Brodelius P.E."/>
            <person name="Rose J.K.C."/>
            <person name="Tang K."/>
        </authorList>
    </citation>
    <scope>NUCLEOTIDE SEQUENCE [LARGE SCALE GENOMIC DNA]</scope>
    <source>
        <strain evidence="10">cv. Huhao1</strain>
        <tissue evidence="9">Leaf</tissue>
    </source>
</reference>
<dbReference type="GO" id="GO:0030247">
    <property type="term" value="F:polysaccharide binding"/>
    <property type="evidence" value="ECO:0007669"/>
    <property type="project" value="InterPro"/>
</dbReference>
<dbReference type="GO" id="GO:0016020">
    <property type="term" value="C:membrane"/>
    <property type="evidence" value="ECO:0007669"/>
    <property type="project" value="UniProtKB-SubCell"/>
</dbReference>
<dbReference type="InterPro" id="IPR025287">
    <property type="entry name" value="WAK_GUB"/>
</dbReference>
<proteinExistence type="predicted"/>
<dbReference type="STRING" id="35608.A0A2U1MD08"/>
<comment type="subcellular location">
    <subcellularLocation>
        <location evidence="1">Membrane</location>
        <topology evidence="1">Single-pass type I membrane protein</topology>
    </subcellularLocation>
</comment>
<accession>A0A2U1MD08</accession>
<evidence type="ECO:0000256" key="6">
    <source>
        <dbReference type="ARBA" id="ARBA00023180"/>
    </source>
</evidence>
<keyword evidence="2" id="KW-0723">Serine/threonine-protein kinase</keyword>
<comment type="caution">
    <text evidence="9">The sequence shown here is derived from an EMBL/GenBank/DDBJ whole genome shotgun (WGS) entry which is preliminary data.</text>
</comment>
<keyword evidence="10" id="KW-1185">Reference proteome</keyword>
<gene>
    <name evidence="9" type="ORF">CTI12_AA393940</name>
</gene>
<keyword evidence="5" id="KW-1015">Disulfide bond</keyword>
<keyword evidence="4" id="KW-0732">Signal</keyword>
<evidence type="ECO:0000256" key="4">
    <source>
        <dbReference type="ARBA" id="ARBA00022729"/>
    </source>
</evidence>
<organism evidence="9 10">
    <name type="scientific">Artemisia annua</name>
    <name type="common">Sweet wormwood</name>
    <dbReference type="NCBI Taxonomy" id="35608"/>
    <lineage>
        <taxon>Eukaryota</taxon>
        <taxon>Viridiplantae</taxon>
        <taxon>Streptophyta</taxon>
        <taxon>Embryophyta</taxon>
        <taxon>Tracheophyta</taxon>
        <taxon>Spermatophyta</taxon>
        <taxon>Magnoliopsida</taxon>
        <taxon>eudicotyledons</taxon>
        <taxon>Gunneridae</taxon>
        <taxon>Pentapetalae</taxon>
        <taxon>asterids</taxon>
        <taxon>campanulids</taxon>
        <taxon>Asterales</taxon>
        <taxon>Asteraceae</taxon>
        <taxon>Asteroideae</taxon>
        <taxon>Anthemideae</taxon>
        <taxon>Artemisiinae</taxon>
        <taxon>Artemisia</taxon>
    </lineage>
</organism>
<feature type="domain" description="Wall-associated receptor kinase" evidence="7">
    <location>
        <begin position="133"/>
        <end position="210"/>
    </location>
</feature>
<feature type="domain" description="Wall-associated receptor kinase galacturonan-binding" evidence="8">
    <location>
        <begin position="4"/>
        <end position="62"/>
    </location>
</feature>